<dbReference type="GO" id="GO:0005829">
    <property type="term" value="C:cytosol"/>
    <property type="evidence" value="ECO:0007669"/>
    <property type="project" value="TreeGrafter"/>
</dbReference>
<dbReference type="HAMAP" id="MF_00073">
    <property type="entry name" value="NusB"/>
    <property type="match status" value="1"/>
</dbReference>
<accession>A0A2I7N7H9</accession>
<dbReference type="EMBL" id="CP024847">
    <property type="protein sequence ID" value="AUR52418.1"/>
    <property type="molecule type" value="Genomic_DNA"/>
</dbReference>
<dbReference type="AlphaFoldDB" id="A0A2I7N7H9"/>
<evidence type="ECO:0000256" key="3">
    <source>
        <dbReference type="ARBA" id="ARBA00022884"/>
    </source>
</evidence>
<evidence type="ECO:0000256" key="4">
    <source>
        <dbReference type="ARBA" id="ARBA00023015"/>
    </source>
</evidence>
<dbReference type="Gene3D" id="1.10.940.10">
    <property type="entry name" value="NusB-like"/>
    <property type="match status" value="1"/>
</dbReference>
<keyword evidence="5 6" id="KW-0804">Transcription</keyword>
<reference evidence="9" key="1">
    <citation type="submission" date="2017-11" db="EMBL/GenBank/DDBJ databases">
        <authorList>
            <person name="Chan K.G."/>
            <person name="Lee L.S."/>
        </authorList>
    </citation>
    <scope>NUCLEOTIDE SEQUENCE [LARGE SCALE GENOMIC DNA]</scope>
    <source>
        <strain evidence="9">DSM 100970</strain>
    </source>
</reference>
<evidence type="ECO:0000256" key="5">
    <source>
        <dbReference type="ARBA" id="ARBA00023163"/>
    </source>
</evidence>
<evidence type="ECO:0000256" key="6">
    <source>
        <dbReference type="HAMAP-Rule" id="MF_00073"/>
    </source>
</evidence>
<dbReference type="GO" id="GO:0006353">
    <property type="term" value="P:DNA-templated transcription termination"/>
    <property type="evidence" value="ECO:0007669"/>
    <property type="project" value="UniProtKB-UniRule"/>
</dbReference>
<dbReference type="KEGG" id="nba:CUN60_08950"/>
<name>A0A2I7N7H9_9NEIS</name>
<dbReference type="InterPro" id="IPR035926">
    <property type="entry name" value="NusB-like_sf"/>
</dbReference>
<sequence length="155" mass="17782">MRNTKLSPRRISRSLAVQGIYHFQTNPKSVSEIEDYLQNSNDELFAKANYDLLHSLLDMVTSNFIPSLELYANYSSRKLEEIQPIEKAVLAIAAVELKYSLEVPAPVIINEAIELAKLYGGEDSFKFVNGLVDKLANEIRQNEMEYFRNNPRVRK</sequence>
<evidence type="ECO:0000313" key="9">
    <source>
        <dbReference type="Proteomes" id="UP000236655"/>
    </source>
</evidence>
<dbReference type="Pfam" id="PF01029">
    <property type="entry name" value="NusB"/>
    <property type="match status" value="1"/>
</dbReference>
<dbReference type="NCBIfam" id="TIGR01951">
    <property type="entry name" value="nusB"/>
    <property type="match status" value="1"/>
</dbReference>
<gene>
    <name evidence="6" type="primary">nusB</name>
    <name evidence="8" type="ORF">CUN60_08950</name>
</gene>
<dbReference type="GO" id="GO:0003723">
    <property type="term" value="F:RNA binding"/>
    <property type="evidence" value="ECO:0007669"/>
    <property type="project" value="UniProtKB-UniRule"/>
</dbReference>
<feature type="domain" description="NusB/RsmB/TIM44" evidence="7">
    <location>
        <begin position="11"/>
        <end position="136"/>
    </location>
</feature>
<keyword evidence="2 6" id="KW-0889">Transcription antitermination</keyword>
<comment type="similarity">
    <text evidence="1 6">Belongs to the NusB family.</text>
</comment>
<dbReference type="GO" id="GO:0031564">
    <property type="term" value="P:transcription antitermination"/>
    <property type="evidence" value="ECO:0007669"/>
    <property type="project" value="UniProtKB-KW"/>
</dbReference>
<dbReference type="SUPFAM" id="SSF48013">
    <property type="entry name" value="NusB-like"/>
    <property type="match status" value="1"/>
</dbReference>
<evidence type="ECO:0000256" key="2">
    <source>
        <dbReference type="ARBA" id="ARBA00022814"/>
    </source>
</evidence>
<dbReference type="PANTHER" id="PTHR11078">
    <property type="entry name" value="N UTILIZATION SUBSTANCE PROTEIN B-RELATED"/>
    <property type="match status" value="1"/>
</dbReference>
<protein>
    <recommendedName>
        <fullName evidence="6">Transcription antitermination protein NusB</fullName>
    </recommendedName>
    <alternativeName>
        <fullName evidence="6">Antitermination factor NusB</fullName>
    </alternativeName>
</protein>
<dbReference type="OrthoDB" id="9789556at2"/>
<dbReference type="InterPro" id="IPR011605">
    <property type="entry name" value="NusB_fam"/>
</dbReference>
<keyword evidence="9" id="KW-1185">Reference proteome</keyword>
<proteinExistence type="inferred from homology"/>
<keyword evidence="4 6" id="KW-0805">Transcription regulation</keyword>
<evidence type="ECO:0000313" key="8">
    <source>
        <dbReference type="EMBL" id="AUR52418.1"/>
    </source>
</evidence>
<dbReference type="RefSeq" id="WP_102951711.1">
    <property type="nucleotide sequence ID" value="NZ_CP024847.1"/>
</dbReference>
<evidence type="ECO:0000256" key="1">
    <source>
        <dbReference type="ARBA" id="ARBA00005952"/>
    </source>
</evidence>
<evidence type="ECO:0000259" key="7">
    <source>
        <dbReference type="Pfam" id="PF01029"/>
    </source>
</evidence>
<dbReference type="InterPro" id="IPR006027">
    <property type="entry name" value="NusB_RsmB_TIM44"/>
</dbReference>
<dbReference type="PANTHER" id="PTHR11078:SF3">
    <property type="entry name" value="ANTITERMINATION NUSB DOMAIN-CONTAINING PROTEIN"/>
    <property type="match status" value="1"/>
</dbReference>
<comment type="function">
    <text evidence="6">Involved in transcription antitermination. Required for transcription of ribosomal RNA (rRNA) genes. Binds specifically to the boxA antiterminator sequence of the ribosomal RNA (rrn) operons.</text>
</comment>
<keyword evidence="3 6" id="KW-0694">RNA-binding</keyword>
<organism evidence="8 9">
    <name type="scientific">Aquella oligotrophica</name>
    <dbReference type="NCBI Taxonomy" id="2067065"/>
    <lineage>
        <taxon>Bacteria</taxon>
        <taxon>Pseudomonadati</taxon>
        <taxon>Pseudomonadota</taxon>
        <taxon>Betaproteobacteria</taxon>
        <taxon>Neisseriales</taxon>
        <taxon>Neisseriaceae</taxon>
        <taxon>Aquella</taxon>
    </lineage>
</organism>
<dbReference type="Proteomes" id="UP000236655">
    <property type="component" value="Chromosome"/>
</dbReference>